<dbReference type="Pfam" id="PF13305">
    <property type="entry name" value="TetR_C_33"/>
    <property type="match status" value="1"/>
</dbReference>
<evidence type="ECO:0000313" key="6">
    <source>
        <dbReference type="EMBL" id="PPE73895.1"/>
    </source>
</evidence>
<evidence type="ECO:0000259" key="5">
    <source>
        <dbReference type="PROSITE" id="PS50977"/>
    </source>
</evidence>
<evidence type="ECO:0000256" key="4">
    <source>
        <dbReference type="PROSITE-ProRule" id="PRU00335"/>
    </source>
</evidence>
<keyword evidence="3" id="KW-0804">Transcription</keyword>
<feature type="DNA-binding region" description="H-T-H motif" evidence="4">
    <location>
        <begin position="36"/>
        <end position="55"/>
    </location>
</feature>
<dbReference type="InterPro" id="IPR050109">
    <property type="entry name" value="HTH-type_TetR-like_transc_reg"/>
</dbReference>
<proteinExistence type="predicted"/>
<dbReference type="Gene3D" id="1.10.357.10">
    <property type="entry name" value="Tetracycline Repressor, domain 2"/>
    <property type="match status" value="1"/>
</dbReference>
<sequence length="212" mass="23725">MTLSQQRRQEEKERRREEIVDAAERVIEAKGFEAAKMEEIARDARVSRALVYTYFKDKTDLYLAICERALRLLRERFEAAAAAEARGIDQVMAIGRSYISFAQESPFRFAALARFEGHPLADTAPGSTEHDVLCVGRRVHEVTVKALLAGMADGSVRKDIGDPMLTAITLWGLTHGVIQLAQTKASLITDEGFGLQQFLDYSMEFGLRSLRA</sequence>
<dbReference type="EMBL" id="PSNW01000005">
    <property type="protein sequence ID" value="PPE73895.1"/>
    <property type="molecule type" value="Genomic_DNA"/>
</dbReference>
<dbReference type="PANTHER" id="PTHR30055">
    <property type="entry name" value="HTH-TYPE TRANSCRIPTIONAL REGULATOR RUTR"/>
    <property type="match status" value="1"/>
</dbReference>
<dbReference type="GO" id="GO:0000976">
    <property type="term" value="F:transcription cis-regulatory region binding"/>
    <property type="evidence" value="ECO:0007669"/>
    <property type="project" value="TreeGrafter"/>
</dbReference>
<evidence type="ECO:0000313" key="7">
    <source>
        <dbReference type="Proteomes" id="UP000238220"/>
    </source>
</evidence>
<dbReference type="AlphaFoldDB" id="A0A2S5TFZ3"/>
<organism evidence="6 7">
    <name type="scientific">Solimonas fluminis</name>
    <dbReference type="NCBI Taxonomy" id="2086571"/>
    <lineage>
        <taxon>Bacteria</taxon>
        <taxon>Pseudomonadati</taxon>
        <taxon>Pseudomonadota</taxon>
        <taxon>Gammaproteobacteria</taxon>
        <taxon>Nevskiales</taxon>
        <taxon>Nevskiaceae</taxon>
        <taxon>Solimonas</taxon>
    </lineage>
</organism>
<dbReference type="PROSITE" id="PS50977">
    <property type="entry name" value="HTH_TETR_2"/>
    <property type="match status" value="1"/>
</dbReference>
<dbReference type="PRINTS" id="PR00455">
    <property type="entry name" value="HTHTETR"/>
</dbReference>
<keyword evidence="1" id="KW-0805">Transcription regulation</keyword>
<dbReference type="RefSeq" id="WP_104230409.1">
    <property type="nucleotide sequence ID" value="NZ_PSNW01000005.1"/>
</dbReference>
<dbReference type="GO" id="GO:0003700">
    <property type="term" value="F:DNA-binding transcription factor activity"/>
    <property type="evidence" value="ECO:0007669"/>
    <property type="project" value="TreeGrafter"/>
</dbReference>
<reference evidence="6 7" key="1">
    <citation type="submission" date="2018-02" db="EMBL/GenBank/DDBJ databases">
        <title>Genome sequencing of Solimonas sp. HR-BB.</title>
        <authorList>
            <person name="Lee Y."/>
            <person name="Jeon C.O."/>
        </authorList>
    </citation>
    <scope>NUCLEOTIDE SEQUENCE [LARGE SCALE GENOMIC DNA]</scope>
    <source>
        <strain evidence="6 7">HR-BB</strain>
    </source>
</reference>
<protein>
    <submittedName>
        <fullName evidence="6">TetR/AcrR family transcriptional regulator</fullName>
    </submittedName>
</protein>
<dbReference type="InterPro" id="IPR025996">
    <property type="entry name" value="MT1864/Rv1816-like_C"/>
</dbReference>
<evidence type="ECO:0000256" key="3">
    <source>
        <dbReference type="ARBA" id="ARBA00023163"/>
    </source>
</evidence>
<dbReference type="InterPro" id="IPR036271">
    <property type="entry name" value="Tet_transcr_reg_TetR-rel_C_sf"/>
</dbReference>
<evidence type="ECO:0000256" key="2">
    <source>
        <dbReference type="ARBA" id="ARBA00023125"/>
    </source>
</evidence>
<dbReference type="PANTHER" id="PTHR30055:SF234">
    <property type="entry name" value="HTH-TYPE TRANSCRIPTIONAL REGULATOR BETI"/>
    <property type="match status" value="1"/>
</dbReference>
<dbReference type="SUPFAM" id="SSF46689">
    <property type="entry name" value="Homeodomain-like"/>
    <property type="match status" value="1"/>
</dbReference>
<dbReference type="OrthoDB" id="270177at2"/>
<dbReference type="Gene3D" id="1.10.10.60">
    <property type="entry name" value="Homeodomain-like"/>
    <property type="match status" value="1"/>
</dbReference>
<dbReference type="Pfam" id="PF00440">
    <property type="entry name" value="TetR_N"/>
    <property type="match status" value="1"/>
</dbReference>
<dbReference type="InterPro" id="IPR009057">
    <property type="entry name" value="Homeodomain-like_sf"/>
</dbReference>
<dbReference type="SUPFAM" id="SSF48498">
    <property type="entry name" value="Tetracyclin repressor-like, C-terminal domain"/>
    <property type="match status" value="1"/>
</dbReference>
<feature type="domain" description="HTH tetR-type" evidence="5">
    <location>
        <begin position="13"/>
        <end position="73"/>
    </location>
</feature>
<keyword evidence="2 4" id="KW-0238">DNA-binding</keyword>
<dbReference type="InterPro" id="IPR001647">
    <property type="entry name" value="HTH_TetR"/>
</dbReference>
<keyword evidence="7" id="KW-1185">Reference proteome</keyword>
<gene>
    <name evidence="6" type="ORF">C3942_10875</name>
</gene>
<evidence type="ECO:0000256" key="1">
    <source>
        <dbReference type="ARBA" id="ARBA00023015"/>
    </source>
</evidence>
<dbReference type="Proteomes" id="UP000238220">
    <property type="component" value="Unassembled WGS sequence"/>
</dbReference>
<accession>A0A2S5TFZ3</accession>
<name>A0A2S5TFZ3_9GAMM</name>
<comment type="caution">
    <text evidence="6">The sequence shown here is derived from an EMBL/GenBank/DDBJ whole genome shotgun (WGS) entry which is preliminary data.</text>
</comment>